<feature type="binding site" evidence="14">
    <location>
        <position position="70"/>
    </location>
    <ligand>
        <name>Ca(2+)</name>
        <dbReference type="ChEBI" id="CHEBI:29108"/>
        <label>1</label>
    </ligand>
</feature>
<comment type="cofactor">
    <cofactor evidence="14 17">
        <name>Ca(2+)</name>
        <dbReference type="ChEBI" id="CHEBI:29108"/>
    </cofactor>
    <text evidence="14 17">Binds 2 calcium ions per subunit.</text>
</comment>
<accession>A0AAE0E2H5</accession>
<dbReference type="EMBL" id="JANJYJ010000006">
    <property type="protein sequence ID" value="KAK3205018.1"/>
    <property type="molecule type" value="Genomic_DNA"/>
</dbReference>
<comment type="catalytic activity">
    <reaction evidence="1 17">
        <text>2 a phenolic donor + H2O2 = 2 a phenolic radical donor + 2 H2O</text>
        <dbReference type="Rhea" id="RHEA:56136"/>
        <dbReference type="ChEBI" id="CHEBI:15377"/>
        <dbReference type="ChEBI" id="CHEBI:16240"/>
        <dbReference type="ChEBI" id="CHEBI:139520"/>
        <dbReference type="ChEBI" id="CHEBI:139521"/>
        <dbReference type="EC" id="1.11.1.7"/>
    </reaction>
</comment>
<dbReference type="PANTHER" id="PTHR31388">
    <property type="entry name" value="PEROXIDASE 72-RELATED"/>
    <property type="match status" value="1"/>
</dbReference>
<evidence type="ECO:0000256" key="1">
    <source>
        <dbReference type="ARBA" id="ARBA00000189"/>
    </source>
</evidence>
<feature type="chain" id="PRO_5041770315" description="Peroxidase" evidence="17">
    <location>
        <begin position="23"/>
        <end position="331"/>
    </location>
</feature>
<feature type="binding site" evidence="14">
    <location>
        <position position="192"/>
    </location>
    <ligand>
        <name>Ca(2+)</name>
        <dbReference type="ChEBI" id="CHEBI:29108"/>
        <label>2</label>
    </ligand>
</feature>
<dbReference type="InterPro" id="IPR000823">
    <property type="entry name" value="Peroxidase_pln"/>
</dbReference>
<dbReference type="GO" id="GO:0046872">
    <property type="term" value="F:metal ion binding"/>
    <property type="evidence" value="ECO:0007669"/>
    <property type="project" value="UniProtKB-UniRule"/>
</dbReference>
<feature type="binding site" evidence="13">
    <location>
        <position position="161"/>
    </location>
    <ligand>
        <name>substrate</name>
    </ligand>
</feature>
<dbReference type="GO" id="GO:0006979">
    <property type="term" value="P:response to oxidative stress"/>
    <property type="evidence" value="ECO:0007669"/>
    <property type="project" value="UniProtKB-UniRule"/>
</dbReference>
<evidence type="ECO:0000256" key="8">
    <source>
        <dbReference type="ARBA" id="ARBA00023002"/>
    </source>
</evidence>
<dbReference type="InterPro" id="IPR033905">
    <property type="entry name" value="Secretory_peroxidase"/>
</dbReference>
<dbReference type="InterPro" id="IPR002016">
    <property type="entry name" value="Haem_peroxidase"/>
</dbReference>
<keyword evidence="4 17" id="KW-0575">Peroxidase</keyword>
<keyword evidence="10 16" id="KW-1015">Disulfide bond</keyword>
<dbReference type="CDD" id="cd00693">
    <property type="entry name" value="secretory_peroxidase"/>
    <property type="match status" value="1"/>
</dbReference>
<evidence type="ECO:0000256" key="11">
    <source>
        <dbReference type="ARBA" id="ARBA00023180"/>
    </source>
</evidence>
<dbReference type="InterPro" id="IPR019794">
    <property type="entry name" value="Peroxidases_AS"/>
</dbReference>
<gene>
    <name evidence="19" type="ORF">Dsin_019064</name>
</gene>
<sequence>MSSFSVATIAIIIVMMFGASTAQLSPAFYANTCPDMPDIVRQVVEQARVNDVRLGAKIIRVHFHDCFVNGCDGSLLLDDSAADGIQSEKSAPPNLSTAGYEVIDSIKAALEIACPSVVSCADIVALASQILVSLDGGPTWELPLGRRDSRTANRAGTTAIPGPFETLTQIEAKYIAQGLDATDLVASSGAHTFGRARCGTFSRRLFNFNNTGSPDITIDPTYLQTLQQNCPLGGPGGTLNNLDPTTPDAFDNNYYTNLQNNKGLLQTDQVLFSTADRPDVAAIVNQFAGSQDEFFTAFGQFMIRMGNLSPLTGTNGEIRSNCGRINSVASI</sequence>
<feature type="disulfide bond" evidence="16">
    <location>
        <begin position="198"/>
        <end position="230"/>
    </location>
</feature>
<comment type="subcellular location">
    <subcellularLocation>
        <location evidence="17">Secreted</location>
    </subcellularLocation>
</comment>
<dbReference type="GO" id="GO:0042744">
    <property type="term" value="P:hydrogen peroxide catabolic process"/>
    <property type="evidence" value="ECO:0007669"/>
    <property type="project" value="UniProtKB-KW"/>
</dbReference>
<evidence type="ECO:0000256" key="3">
    <source>
        <dbReference type="ARBA" id="ARBA00012313"/>
    </source>
</evidence>
<evidence type="ECO:0000256" key="13">
    <source>
        <dbReference type="PIRSR" id="PIRSR600823-2"/>
    </source>
</evidence>
<feature type="binding site" evidence="14">
    <location>
        <position position="243"/>
    </location>
    <ligand>
        <name>Ca(2+)</name>
        <dbReference type="ChEBI" id="CHEBI:29108"/>
        <label>2</label>
    </ligand>
</feature>
<dbReference type="SUPFAM" id="SSF48113">
    <property type="entry name" value="Heme-dependent peroxidases"/>
    <property type="match status" value="1"/>
</dbReference>
<comment type="function">
    <text evidence="2">Removal of H(2)O(2), oxidation of toxic reductants, biosynthesis and degradation of lignin, suberization, auxin catabolism, response to environmental stresses such as wounding, pathogen attack and oxidative stress. These functions might be dependent on each isozyme/isoform in each plant tissue.</text>
</comment>
<proteinExistence type="inferred from homology"/>
<evidence type="ECO:0000256" key="5">
    <source>
        <dbReference type="ARBA" id="ARBA00022617"/>
    </source>
</evidence>
<comment type="caution">
    <text evidence="19">The sequence shown here is derived from an EMBL/GenBank/DDBJ whole genome shotgun (WGS) entry which is preliminary data.</text>
</comment>
<evidence type="ECO:0000313" key="20">
    <source>
        <dbReference type="Proteomes" id="UP001281410"/>
    </source>
</evidence>
<evidence type="ECO:0000256" key="15">
    <source>
        <dbReference type="PIRSR" id="PIRSR600823-4"/>
    </source>
</evidence>
<dbReference type="Gene3D" id="1.10.420.10">
    <property type="entry name" value="Peroxidase, domain 2"/>
    <property type="match status" value="1"/>
</dbReference>
<dbReference type="InterPro" id="IPR010255">
    <property type="entry name" value="Haem_peroxidase_sf"/>
</dbReference>
<evidence type="ECO:0000256" key="16">
    <source>
        <dbReference type="PIRSR" id="PIRSR600823-5"/>
    </source>
</evidence>
<dbReference type="GO" id="GO:0140825">
    <property type="term" value="F:lactoperoxidase activity"/>
    <property type="evidence" value="ECO:0007669"/>
    <property type="project" value="UniProtKB-EC"/>
</dbReference>
<feature type="domain" description="Plant heme peroxidase family profile" evidence="18">
    <location>
        <begin position="23"/>
        <end position="326"/>
    </location>
</feature>
<feature type="binding site" evidence="14">
    <location>
        <position position="251"/>
    </location>
    <ligand>
        <name>Ca(2+)</name>
        <dbReference type="ChEBI" id="CHEBI:29108"/>
        <label>2</label>
    </ligand>
</feature>
<feature type="site" description="Transition state stabilizer" evidence="15">
    <location>
        <position position="60"/>
    </location>
</feature>
<dbReference type="PANTHER" id="PTHR31388:SF147">
    <property type="entry name" value="PEROXIDASE 58"/>
    <property type="match status" value="1"/>
</dbReference>
<keyword evidence="8 17" id="KW-0560">Oxidoreductase</keyword>
<keyword evidence="7 14" id="KW-0106">Calcium</keyword>
<keyword evidence="17" id="KW-0732">Signal</keyword>
<feature type="binding site" evidence="14">
    <location>
        <position position="246"/>
    </location>
    <ligand>
        <name>Ca(2+)</name>
        <dbReference type="ChEBI" id="CHEBI:29108"/>
        <label>2</label>
    </ligand>
</feature>
<evidence type="ECO:0000256" key="7">
    <source>
        <dbReference type="ARBA" id="ARBA00022837"/>
    </source>
</evidence>
<keyword evidence="17" id="KW-0376">Hydrogen peroxide</keyword>
<evidence type="ECO:0000256" key="12">
    <source>
        <dbReference type="PIRSR" id="PIRSR600823-1"/>
    </source>
</evidence>
<keyword evidence="6 14" id="KW-0479">Metal-binding</keyword>
<evidence type="ECO:0000256" key="2">
    <source>
        <dbReference type="ARBA" id="ARBA00002322"/>
    </source>
</evidence>
<keyword evidence="20" id="KW-1185">Reference proteome</keyword>
<dbReference type="EC" id="1.11.1.7" evidence="3 17"/>
<feature type="binding site" evidence="14">
    <location>
        <position position="68"/>
    </location>
    <ligand>
        <name>Ca(2+)</name>
        <dbReference type="ChEBI" id="CHEBI:29108"/>
        <label>1</label>
    </ligand>
</feature>
<evidence type="ECO:0000313" key="19">
    <source>
        <dbReference type="EMBL" id="KAK3205018.1"/>
    </source>
</evidence>
<feature type="binding site" evidence="14">
    <location>
        <position position="65"/>
    </location>
    <ligand>
        <name>Ca(2+)</name>
        <dbReference type="ChEBI" id="CHEBI:29108"/>
        <label>1</label>
    </ligand>
</feature>
<dbReference type="Gene3D" id="1.10.520.10">
    <property type="match status" value="1"/>
</dbReference>
<feature type="binding site" evidence="14">
    <location>
        <position position="72"/>
    </location>
    <ligand>
        <name>Ca(2+)</name>
        <dbReference type="ChEBI" id="CHEBI:29108"/>
        <label>1</label>
    </ligand>
</feature>
<keyword evidence="9 14" id="KW-0408">Iron</keyword>
<feature type="binding site" evidence="14">
    <location>
        <position position="74"/>
    </location>
    <ligand>
        <name>Ca(2+)</name>
        <dbReference type="ChEBI" id="CHEBI:29108"/>
        <label>1</label>
    </ligand>
</feature>
<dbReference type="GO" id="GO:0005576">
    <property type="term" value="C:extracellular region"/>
    <property type="evidence" value="ECO:0007669"/>
    <property type="project" value="UniProtKB-SubCell"/>
</dbReference>
<dbReference type="Proteomes" id="UP001281410">
    <property type="component" value="Unassembled WGS sequence"/>
</dbReference>
<feature type="active site" description="Proton acceptor" evidence="12">
    <location>
        <position position="64"/>
    </location>
</feature>
<dbReference type="AlphaFoldDB" id="A0AAE0E2H5"/>
<feature type="binding site" evidence="14">
    <location>
        <position position="88"/>
    </location>
    <ligand>
        <name>Ca(2+)</name>
        <dbReference type="ChEBI" id="CHEBI:29108"/>
        <label>1</label>
    </ligand>
</feature>
<reference evidence="19" key="1">
    <citation type="journal article" date="2023" name="Plant J.">
        <title>Genome sequences and population genomics provide insights into the demographic history, inbreeding, and mutation load of two 'living fossil' tree species of Dipteronia.</title>
        <authorList>
            <person name="Feng Y."/>
            <person name="Comes H.P."/>
            <person name="Chen J."/>
            <person name="Zhu S."/>
            <person name="Lu R."/>
            <person name="Zhang X."/>
            <person name="Li P."/>
            <person name="Qiu J."/>
            <person name="Olsen K.M."/>
            <person name="Qiu Y."/>
        </authorList>
    </citation>
    <scope>NUCLEOTIDE SEQUENCE</scope>
    <source>
        <strain evidence="19">NBL</strain>
    </source>
</reference>
<comment type="similarity">
    <text evidence="17">Belongs to the peroxidase family. Classical plant (class III) peroxidase subfamily.</text>
</comment>
<feature type="signal peptide" evidence="17">
    <location>
        <begin position="1"/>
        <end position="22"/>
    </location>
</feature>
<dbReference type="PROSITE" id="PS50873">
    <property type="entry name" value="PEROXIDASE_4"/>
    <property type="match status" value="1"/>
</dbReference>
<feature type="binding site" description="axial binding residue" evidence="14">
    <location>
        <position position="191"/>
    </location>
    <ligand>
        <name>heme b</name>
        <dbReference type="ChEBI" id="CHEBI:60344"/>
    </ligand>
    <ligandPart>
        <name>Fe</name>
        <dbReference type="ChEBI" id="CHEBI:18248"/>
    </ligandPart>
</feature>
<dbReference type="PRINTS" id="PR00461">
    <property type="entry name" value="PLPEROXIDASE"/>
</dbReference>
<evidence type="ECO:0000256" key="14">
    <source>
        <dbReference type="PIRSR" id="PIRSR600823-3"/>
    </source>
</evidence>
<dbReference type="PROSITE" id="PS00436">
    <property type="entry name" value="PEROXIDASE_2"/>
    <property type="match status" value="1"/>
</dbReference>
<feature type="disulfide bond" evidence="16">
    <location>
        <begin position="66"/>
        <end position="71"/>
    </location>
</feature>
<evidence type="ECO:0000256" key="6">
    <source>
        <dbReference type="ARBA" id="ARBA00022723"/>
    </source>
</evidence>
<evidence type="ECO:0000256" key="10">
    <source>
        <dbReference type="ARBA" id="ARBA00023157"/>
    </source>
</evidence>
<feature type="disulfide bond" evidence="16">
    <location>
        <begin position="33"/>
        <end position="114"/>
    </location>
</feature>
<dbReference type="PRINTS" id="PR00458">
    <property type="entry name" value="PEROXIDASE"/>
</dbReference>
<evidence type="ECO:0000256" key="4">
    <source>
        <dbReference type="ARBA" id="ARBA00022559"/>
    </source>
</evidence>
<protein>
    <recommendedName>
        <fullName evidence="3 17">Peroxidase</fullName>
        <ecNumber evidence="3 17">1.11.1.7</ecNumber>
    </recommendedName>
</protein>
<feature type="disulfide bond" evidence="16">
    <location>
        <begin position="120"/>
        <end position="322"/>
    </location>
</feature>
<keyword evidence="17" id="KW-0964">Secreted</keyword>
<comment type="cofactor">
    <cofactor evidence="14 17">
        <name>heme b</name>
        <dbReference type="ChEBI" id="CHEBI:60344"/>
    </cofactor>
    <text evidence="14 17">Binds 1 heme b (iron(II)-protoporphyrin IX) group per subunit.</text>
</comment>
<evidence type="ECO:0000256" key="9">
    <source>
        <dbReference type="ARBA" id="ARBA00023004"/>
    </source>
</evidence>
<dbReference type="GO" id="GO:0020037">
    <property type="term" value="F:heme binding"/>
    <property type="evidence" value="ECO:0007669"/>
    <property type="project" value="UniProtKB-UniRule"/>
</dbReference>
<name>A0AAE0E2H5_9ROSI</name>
<evidence type="ECO:0000259" key="18">
    <source>
        <dbReference type="PROSITE" id="PS50873"/>
    </source>
</evidence>
<keyword evidence="11" id="KW-0325">Glycoprotein</keyword>
<dbReference type="FunFam" id="1.10.520.10:FF:000009">
    <property type="entry name" value="Peroxidase"/>
    <property type="match status" value="1"/>
</dbReference>
<evidence type="ECO:0000256" key="17">
    <source>
        <dbReference type="RuleBase" id="RU362060"/>
    </source>
</evidence>
<organism evidence="19 20">
    <name type="scientific">Dipteronia sinensis</name>
    <dbReference type="NCBI Taxonomy" id="43782"/>
    <lineage>
        <taxon>Eukaryota</taxon>
        <taxon>Viridiplantae</taxon>
        <taxon>Streptophyta</taxon>
        <taxon>Embryophyta</taxon>
        <taxon>Tracheophyta</taxon>
        <taxon>Spermatophyta</taxon>
        <taxon>Magnoliopsida</taxon>
        <taxon>eudicotyledons</taxon>
        <taxon>Gunneridae</taxon>
        <taxon>Pentapetalae</taxon>
        <taxon>rosids</taxon>
        <taxon>malvids</taxon>
        <taxon>Sapindales</taxon>
        <taxon>Sapindaceae</taxon>
        <taxon>Hippocastanoideae</taxon>
        <taxon>Acereae</taxon>
        <taxon>Dipteronia</taxon>
    </lineage>
</organism>
<dbReference type="Pfam" id="PF00141">
    <property type="entry name" value="peroxidase"/>
    <property type="match status" value="1"/>
</dbReference>
<keyword evidence="5 17" id="KW-0349">Heme</keyword>
<dbReference type="FunFam" id="1.10.420.10:FF:000001">
    <property type="entry name" value="Peroxidase"/>
    <property type="match status" value="1"/>
</dbReference>